<keyword evidence="8" id="KW-0769">Symport</keyword>
<feature type="transmembrane region" description="Helical" evidence="8">
    <location>
        <begin position="97"/>
        <end position="121"/>
    </location>
</feature>
<comment type="subcellular location">
    <subcellularLocation>
        <location evidence="1 8">Cell membrane</location>
        <topology evidence="1 8">Multi-pass membrane protein</topology>
    </subcellularLocation>
</comment>
<evidence type="ECO:0000256" key="5">
    <source>
        <dbReference type="ARBA" id="ARBA00022692"/>
    </source>
</evidence>
<feature type="transmembrane region" description="Helical" evidence="8">
    <location>
        <begin position="175"/>
        <end position="199"/>
    </location>
</feature>
<dbReference type="InterPro" id="IPR001463">
    <property type="entry name" value="Na/Ala_symport"/>
</dbReference>
<dbReference type="GO" id="GO:0005886">
    <property type="term" value="C:plasma membrane"/>
    <property type="evidence" value="ECO:0007669"/>
    <property type="project" value="UniProtKB-SubCell"/>
</dbReference>
<evidence type="ECO:0000256" key="3">
    <source>
        <dbReference type="ARBA" id="ARBA00022448"/>
    </source>
</evidence>
<organism evidence="9 11">
    <name type="scientific">Clostridium innocuum</name>
    <dbReference type="NCBI Taxonomy" id="1522"/>
    <lineage>
        <taxon>Bacteria</taxon>
        <taxon>Bacillati</taxon>
        <taxon>Bacillota</taxon>
        <taxon>Clostridia</taxon>
        <taxon>Eubacteriales</taxon>
        <taxon>Clostridiaceae</taxon>
        <taxon>Clostridium</taxon>
    </lineage>
</organism>
<evidence type="ECO:0000313" key="9">
    <source>
        <dbReference type="EMBL" id="KGJ52207.1"/>
    </source>
</evidence>
<dbReference type="AlphaFoldDB" id="A0A099I4M3"/>
<feature type="transmembrane region" description="Helical" evidence="8">
    <location>
        <begin position="20"/>
        <end position="47"/>
    </location>
</feature>
<keyword evidence="6 8" id="KW-1133">Transmembrane helix</keyword>
<keyword evidence="4 8" id="KW-1003">Cell membrane</keyword>
<dbReference type="EMBL" id="JQIF01000078">
    <property type="protein sequence ID" value="KGJ52207.1"/>
    <property type="molecule type" value="Genomic_DNA"/>
</dbReference>
<dbReference type="PRINTS" id="PR00175">
    <property type="entry name" value="NAALASMPORT"/>
</dbReference>
<gene>
    <name evidence="9" type="ORF">CIAN88_16290</name>
    <name evidence="10" type="ORF">MKC95_08825</name>
</gene>
<feature type="transmembrane region" description="Helical" evidence="8">
    <location>
        <begin position="142"/>
        <end position="163"/>
    </location>
</feature>
<comment type="caution">
    <text evidence="9">The sequence shown here is derived from an EMBL/GenBank/DDBJ whole genome shotgun (WGS) entry which is preliminary data.</text>
</comment>
<accession>A0A099I4M3</accession>
<evidence type="ECO:0000256" key="7">
    <source>
        <dbReference type="ARBA" id="ARBA00023136"/>
    </source>
</evidence>
<evidence type="ECO:0000256" key="8">
    <source>
        <dbReference type="RuleBase" id="RU363064"/>
    </source>
</evidence>
<proteinExistence type="inferred from homology"/>
<dbReference type="GO" id="GO:0005283">
    <property type="term" value="F:amino acid:sodium symporter activity"/>
    <property type="evidence" value="ECO:0007669"/>
    <property type="project" value="InterPro"/>
</dbReference>
<reference evidence="9 11" key="1">
    <citation type="submission" date="2014-08" db="EMBL/GenBank/DDBJ databases">
        <title>Clostridium innocuum, an unnegligible vancomycin-resistant pathogen causing extra-intestinal infections.</title>
        <authorList>
            <person name="Feng Y."/>
            <person name="Chiu C.-H."/>
        </authorList>
    </citation>
    <scope>NUCLEOTIDE SEQUENCE [LARGE SCALE GENOMIC DNA]</scope>
    <source>
        <strain evidence="9 11">AN88</strain>
    </source>
</reference>
<feature type="transmembrane region" description="Helical" evidence="8">
    <location>
        <begin position="68"/>
        <end position="91"/>
    </location>
</feature>
<dbReference type="Proteomes" id="UP001203972">
    <property type="component" value="Unassembled WGS sequence"/>
</dbReference>
<name>A0A099I4M3_CLOIN</name>
<dbReference type="EMBL" id="JAKTMA010000013">
    <property type="protein sequence ID" value="MCR0232870.1"/>
    <property type="molecule type" value="Genomic_DNA"/>
</dbReference>
<keyword evidence="5 8" id="KW-0812">Transmembrane</keyword>
<reference evidence="10" key="2">
    <citation type="journal article" date="2022" name="Clin. Infect. Dis.">
        <title>Association between Clostridium innocuum and antibiotic-associated diarrhea in adults and children: A cross-sectional study and comparative genomics analysis.</title>
        <authorList>
            <person name="Cherny K.E."/>
            <person name="Muscat E.B."/>
            <person name="Balaji A."/>
            <person name="Mukherjee J."/>
            <person name="Ozer E.A."/>
            <person name="Angarone M.P."/>
            <person name="Hauser A.R."/>
            <person name="Sichel J.S."/>
            <person name="Amponsah E."/>
            <person name="Kociolek L.K."/>
        </authorList>
    </citation>
    <scope>NUCLEOTIDE SEQUENCE</scope>
    <source>
        <strain evidence="10">NU1-AC-029v</strain>
    </source>
</reference>
<dbReference type="Proteomes" id="UP000030008">
    <property type="component" value="Unassembled WGS sequence"/>
</dbReference>
<protein>
    <submittedName>
        <fullName evidence="9">Amino acid carrier protein</fullName>
    </submittedName>
    <submittedName>
        <fullName evidence="10">Sodium:alanine symporter family protein</fullName>
    </submittedName>
</protein>
<sequence>MDKLMLMNDQLNAVVWGKYMIFFLLFTGFWLMLRTRFLPFTHARLILRKTLGSLGKGDKGDGVTPFQAVATALAGTLGVGSVVGVTTALTMGGPGALLWMCVSAIFGMMTKYAEVVLAIHYRTRERDGTFIGGPMTTLENGCHMGFLGILFAVLCIFASFGIGNVTPANTIAHTITSYISIPSWSIGLIMALFIAWIIFGKGNLIMRFNEITIPVISVLYIAACLYLIVLHADALPQALRLVWYDAMRPMAGVGGIGGFAISRAMHFGISRGVFSNEAGMGSSPISHACVSHANAIEQGFWGIFEVFFDTIVVCTITGLMILTSGLLDSGMEGVALTVACFTSGFGHLGGIIFSFSIVAFAIPSILGWYYYARECLRYLFKGKLMLYIYQGVFLVLLVFGAQLQLTFVWDVADTLNGLMAIPNLISLVILCRVVVKLTKEYLEEHGSD</sequence>
<feature type="transmembrane region" description="Helical" evidence="8">
    <location>
        <begin position="306"/>
        <end position="327"/>
    </location>
</feature>
<dbReference type="PANTHER" id="PTHR30330">
    <property type="entry name" value="AGSS FAMILY TRANSPORTER, SODIUM-ALANINE"/>
    <property type="match status" value="1"/>
</dbReference>
<evidence type="ECO:0000256" key="2">
    <source>
        <dbReference type="ARBA" id="ARBA00009261"/>
    </source>
</evidence>
<feature type="transmembrane region" description="Helical" evidence="8">
    <location>
        <begin position="415"/>
        <end position="435"/>
    </location>
</feature>
<keyword evidence="3 8" id="KW-0813">Transport</keyword>
<feature type="transmembrane region" description="Helical" evidence="8">
    <location>
        <begin position="211"/>
        <end position="229"/>
    </location>
</feature>
<dbReference type="NCBIfam" id="TIGR00835">
    <property type="entry name" value="agcS"/>
    <property type="match status" value="1"/>
</dbReference>
<evidence type="ECO:0000256" key="4">
    <source>
        <dbReference type="ARBA" id="ARBA00022475"/>
    </source>
</evidence>
<dbReference type="RefSeq" id="WP_008819235.1">
    <property type="nucleotide sequence ID" value="NZ_AP025565.1"/>
</dbReference>
<feature type="transmembrane region" description="Helical" evidence="8">
    <location>
        <begin position="347"/>
        <end position="372"/>
    </location>
</feature>
<feature type="transmembrane region" description="Helical" evidence="8">
    <location>
        <begin position="384"/>
        <end position="403"/>
    </location>
</feature>
<dbReference type="Pfam" id="PF01235">
    <property type="entry name" value="Na_Ala_symp"/>
    <property type="match status" value="1"/>
</dbReference>
<evidence type="ECO:0000256" key="1">
    <source>
        <dbReference type="ARBA" id="ARBA00004651"/>
    </source>
</evidence>
<dbReference type="PANTHER" id="PTHR30330:SF1">
    <property type="entry name" value="AMINO-ACID CARRIER PROTEIN ALST"/>
    <property type="match status" value="1"/>
</dbReference>
<evidence type="ECO:0000256" key="6">
    <source>
        <dbReference type="ARBA" id="ARBA00022989"/>
    </source>
</evidence>
<evidence type="ECO:0000313" key="11">
    <source>
        <dbReference type="Proteomes" id="UP000030008"/>
    </source>
</evidence>
<evidence type="ECO:0000313" key="10">
    <source>
        <dbReference type="EMBL" id="MCR0232870.1"/>
    </source>
</evidence>
<keyword evidence="7 8" id="KW-0472">Membrane</keyword>
<comment type="similarity">
    <text evidence="2 8">Belongs to the alanine or glycine:cation symporter (AGCS) (TC 2.A.25) family.</text>
</comment>